<accession>A0ABR1B620</accession>
<protein>
    <submittedName>
        <fullName evidence="2">Uncharacterized protein</fullName>
    </submittedName>
</protein>
<feature type="compositionally biased region" description="Basic and acidic residues" evidence="1">
    <location>
        <begin position="17"/>
        <end position="70"/>
    </location>
</feature>
<sequence length="70" mass="8126">MTATDVPYLCQAKPKRKENSGHILRETDKSICRSERPRFRMAETRRDQKSKEVKGSEKSGDKRRQSADCL</sequence>
<evidence type="ECO:0000313" key="3">
    <source>
        <dbReference type="Proteomes" id="UP001359485"/>
    </source>
</evidence>
<organism evidence="2 3">
    <name type="scientific">Polyplax serrata</name>
    <name type="common">Common mouse louse</name>
    <dbReference type="NCBI Taxonomy" id="468196"/>
    <lineage>
        <taxon>Eukaryota</taxon>
        <taxon>Metazoa</taxon>
        <taxon>Ecdysozoa</taxon>
        <taxon>Arthropoda</taxon>
        <taxon>Hexapoda</taxon>
        <taxon>Insecta</taxon>
        <taxon>Pterygota</taxon>
        <taxon>Neoptera</taxon>
        <taxon>Paraneoptera</taxon>
        <taxon>Psocodea</taxon>
        <taxon>Troctomorpha</taxon>
        <taxon>Phthiraptera</taxon>
        <taxon>Anoplura</taxon>
        <taxon>Polyplacidae</taxon>
        <taxon>Polyplax</taxon>
    </lineage>
</organism>
<reference evidence="2 3" key="1">
    <citation type="submission" date="2023-09" db="EMBL/GenBank/DDBJ databases">
        <title>Genomes of two closely related lineages of the louse Polyplax serrata with different host specificities.</title>
        <authorList>
            <person name="Martinu J."/>
            <person name="Tarabai H."/>
            <person name="Stefka J."/>
            <person name="Hypsa V."/>
        </authorList>
    </citation>
    <scope>NUCLEOTIDE SEQUENCE [LARGE SCALE GENOMIC DNA]</scope>
    <source>
        <strain evidence="2">98ZLc_SE</strain>
    </source>
</reference>
<comment type="caution">
    <text evidence="2">The sequence shown here is derived from an EMBL/GenBank/DDBJ whole genome shotgun (WGS) entry which is preliminary data.</text>
</comment>
<evidence type="ECO:0000313" key="2">
    <source>
        <dbReference type="EMBL" id="KAK6635440.1"/>
    </source>
</evidence>
<evidence type="ECO:0000256" key="1">
    <source>
        <dbReference type="SAM" id="MobiDB-lite"/>
    </source>
</evidence>
<feature type="region of interest" description="Disordered" evidence="1">
    <location>
        <begin position="15"/>
        <end position="70"/>
    </location>
</feature>
<proteinExistence type="predicted"/>
<name>A0ABR1B620_POLSC</name>
<gene>
    <name evidence="2" type="ORF">RUM44_000691</name>
</gene>
<dbReference type="Proteomes" id="UP001359485">
    <property type="component" value="Unassembled WGS sequence"/>
</dbReference>
<keyword evidence="3" id="KW-1185">Reference proteome</keyword>
<dbReference type="EMBL" id="JAWJWF010000003">
    <property type="protein sequence ID" value="KAK6635440.1"/>
    <property type="molecule type" value="Genomic_DNA"/>
</dbReference>